<dbReference type="EMBL" id="KQ965752">
    <property type="protein sequence ID" value="KXS16534.1"/>
    <property type="molecule type" value="Genomic_DNA"/>
</dbReference>
<feature type="repeat" description="ANK" evidence="1">
    <location>
        <begin position="288"/>
        <end position="320"/>
    </location>
</feature>
<keyword evidence="5" id="KW-1185">Reference proteome</keyword>
<dbReference type="Pfam" id="PF12796">
    <property type="entry name" value="Ank_2"/>
    <property type="match status" value="1"/>
</dbReference>
<feature type="compositionally biased region" description="Pro residues" evidence="2">
    <location>
        <begin position="170"/>
        <end position="181"/>
    </location>
</feature>
<evidence type="ECO:0000313" key="5">
    <source>
        <dbReference type="Proteomes" id="UP000070544"/>
    </source>
</evidence>
<dbReference type="Pfam" id="PF01843">
    <property type="entry name" value="DIL"/>
    <property type="match status" value="1"/>
</dbReference>
<feature type="compositionally biased region" description="Low complexity" evidence="2">
    <location>
        <begin position="398"/>
        <end position="430"/>
    </location>
</feature>
<name>A0A139AJ09_GONPJ</name>
<dbReference type="PROSITE" id="PS50088">
    <property type="entry name" value="ANK_REPEAT"/>
    <property type="match status" value="1"/>
</dbReference>
<protein>
    <recommendedName>
        <fullName evidence="3">Dilute domain-containing protein</fullName>
    </recommendedName>
</protein>
<evidence type="ECO:0000256" key="2">
    <source>
        <dbReference type="SAM" id="MobiDB-lite"/>
    </source>
</evidence>
<reference evidence="4 5" key="1">
    <citation type="journal article" date="2015" name="Genome Biol. Evol.">
        <title>Phylogenomic analyses indicate that early fungi evolved digesting cell walls of algal ancestors of land plants.</title>
        <authorList>
            <person name="Chang Y."/>
            <person name="Wang S."/>
            <person name="Sekimoto S."/>
            <person name="Aerts A.L."/>
            <person name="Choi C."/>
            <person name="Clum A."/>
            <person name="LaButti K.M."/>
            <person name="Lindquist E.A."/>
            <person name="Yee Ngan C."/>
            <person name="Ohm R.A."/>
            <person name="Salamov A.A."/>
            <person name="Grigoriev I.V."/>
            <person name="Spatafora J.W."/>
            <person name="Berbee M.L."/>
        </authorList>
    </citation>
    <scope>NUCLEOTIDE SEQUENCE [LARGE SCALE GENOMIC DNA]</scope>
    <source>
        <strain evidence="4 5">JEL478</strain>
    </source>
</reference>
<dbReference type="SMART" id="SM00248">
    <property type="entry name" value="ANK"/>
    <property type="match status" value="2"/>
</dbReference>
<dbReference type="InterPro" id="IPR036770">
    <property type="entry name" value="Ankyrin_rpt-contain_sf"/>
</dbReference>
<feature type="compositionally biased region" description="Polar residues" evidence="2">
    <location>
        <begin position="844"/>
        <end position="858"/>
    </location>
</feature>
<dbReference type="InterPro" id="IPR002710">
    <property type="entry name" value="Dilute_dom"/>
</dbReference>
<dbReference type="AlphaFoldDB" id="A0A139AJ09"/>
<dbReference type="STRING" id="1344416.A0A139AJ09"/>
<feature type="region of interest" description="Disordered" evidence="2">
    <location>
        <begin position="352"/>
        <end position="430"/>
    </location>
</feature>
<feature type="region of interest" description="Disordered" evidence="2">
    <location>
        <begin position="831"/>
        <end position="858"/>
    </location>
</feature>
<feature type="compositionally biased region" description="Acidic residues" evidence="2">
    <location>
        <begin position="57"/>
        <end position="68"/>
    </location>
</feature>
<gene>
    <name evidence="4" type="ORF">M427DRAFT_134136</name>
</gene>
<dbReference type="GO" id="GO:0051020">
    <property type="term" value="F:GTPase binding"/>
    <property type="evidence" value="ECO:0007669"/>
    <property type="project" value="TreeGrafter"/>
</dbReference>
<keyword evidence="1" id="KW-0040">ANK repeat</keyword>
<evidence type="ECO:0000259" key="3">
    <source>
        <dbReference type="PROSITE" id="PS51126"/>
    </source>
</evidence>
<dbReference type="Gene3D" id="1.25.40.20">
    <property type="entry name" value="Ankyrin repeat-containing domain"/>
    <property type="match status" value="1"/>
</dbReference>
<dbReference type="OrthoDB" id="426293at2759"/>
<dbReference type="PROSITE" id="PS50297">
    <property type="entry name" value="ANK_REP_REGION"/>
    <property type="match status" value="1"/>
</dbReference>
<dbReference type="OMA" id="IMWIPAN"/>
<dbReference type="InterPro" id="IPR002110">
    <property type="entry name" value="Ankyrin_rpt"/>
</dbReference>
<evidence type="ECO:0000313" key="4">
    <source>
        <dbReference type="EMBL" id="KXS16534.1"/>
    </source>
</evidence>
<sequence>MENSGTTDSDPATRAPSPASSSPPNKLEEESSPVISAEASGDDDHAHTERTATPADVEAEERHDDDEAGATSPVAKVVGELPFAKSPETAADEDNDNVVHTALEADAERHEDVVVTVSSPPPEAEVRTPAPVDEPEESSEDEDMSSVANSPVPPVEDEKEQQEERAFSPPNSPVHRPPLPPTSTSASPPASLRINTNQSVKIDAVPEDFPASPAIPVPAAATSGDTLSSLEAAFDNIGLSGLSYADRVEKVQESFIRAASNGQLDRVLHILTTNNLKKYLDLNAKDEQGSTALIYAAASGHEQIVHTLLSAGASVDVTDKAGWTALSWSSTNNFSSISTMLLENGAKPLAVAARGSKSRKSSTTPEHAALEEPVGRHRDGKGHNRAGSTYAWRDSDAAPRSAASTPPSRYTPTSPRTPGSAHSGGSSSAAFDWSTCRPDQMLVFDEHRVDAFIAALSQPFTGAPTDSEVAHLVSDPRRNVGANVLILAARYAANYGPRTAPANLFRGLEFYLRSMFMSNPPRLTDAQVITGTCYWIGQLYQLTYYIARDFTLESIPKYNARVRVLAEDLYHGLCVFLKERVRRLVDECVLECDSVEFGEIEYDTRPGWLAQREETAARKTHGRKPSTIVYRPASRDALRRHRELPSLFTAVVTALEHYSVPPMIGQQLVRQLLFTTNAALFNSIITRRDMCTRIRAMQLKTNIQKTEEWVRNNAHIAGDPRVLQSLTPTVRLLQFLQLIHTCDSLERFLDFQGAVIGPHPDGLSWAQARRAVRNYTYEVGEPRMAAEVEEYVDMCAWRIGEAARLEEIAPMIKAATGAGSKVATDKMEAARKSPLLASGRSPEPQRSSPTPSGARQDTATGVELVNDNETLAAGRSNSPVLARADMNLLRSASLIEAPSGSERKGKSVVYRRVSLDKYRSLRYRPSHIANAVVAGEGKMDTSNAEADAGDVAYVTAYYSGTRDIYDIDLVFSPRVPSFKEWRESLKGGESISEVPVVPDEVLRVIDGLRYST</sequence>
<feature type="compositionally biased region" description="Low complexity" evidence="2">
    <location>
        <begin position="9"/>
        <end position="24"/>
    </location>
</feature>
<organism evidence="4 5">
    <name type="scientific">Gonapodya prolifera (strain JEL478)</name>
    <name type="common">Monoblepharis prolifera</name>
    <dbReference type="NCBI Taxonomy" id="1344416"/>
    <lineage>
        <taxon>Eukaryota</taxon>
        <taxon>Fungi</taxon>
        <taxon>Fungi incertae sedis</taxon>
        <taxon>Chytridiomycota</taxon>
        <taxon>Chytridiomycota incertae sedis</taxon>
        <taxon>Monoblepharidomycetes</taxon>
        <taxon>Monoblepharidales</taxon>
        <taxon>Gonapodyaceae</taxon>
        <taxon>Gonapodya</taxon>
    </lineage>
</organism>
<evidence type="ECO:0000256" key="1">
    <source>
        <dbReference type="PROSITE-ProRule" id="PRU00023"/>
    </source>
</evidence>
<proteinExistence type="predicted"/>
<dbReference type="SUPFAM" id="SSF48403">
    <property type="entry name" value="Ankyrin repeat"/>
    <property type="match status" value="1"/>
</dbReference>
<dbReference type="SMART" id="SM01132">
    <property type="entry name" value="DIL"/>
    <property type="match status" value="1"/>
</dbReference>
<dbReference type="InterPro" id="IPR052072">
    <property type="entry name" value="Vascular_dev_regulator"/>
</dbReference>
<feature type="domain" description="Dilute" evidence="3">
    <location>
        <begin position="526"/>
        <end position="801"/>
    </location>
</feature>
<dbReference type="PANTHER" id="PTHR16027">
    <property type="entry name" value="DILUTE DOMAIN-CONTAINING PROTEIN YPR089W"/>
    <property type="match status" value="1"/>
</dbReference>
<feature type="compositionally biased region" description="Basic and acidic residues" evidence="2">
    <location>
        <begin position="368"/>
        <end position="377"/>
    </location>
</feature>
<feature type="compositionally biased region" description="Acidic residues" evidence="2">
    <location>
        <begin position="133"/>
        <end position="144"/>
    </location>
</feature>
<accession>A0A139AJ09</accession>
<feature type="compositionally biased region" description="Low complexity" evidence="2">
    <location>
        <begin position="182"/>
        <end position="192"/>
    </location>
</feature>
<dbReference type="PROSITE" id="PS51126">
    <property type="entry name" value="DILUTE"/>
    <property type="match status" value="1"/>
</dbReference>
<dbReference type="Proteomes" id="UP000070544">
    <property type="component" value="Unassembled WGS sequence"/>
</dbReference>
<feature type="region of interest" description="Disordered" evidence="2">
    <location>
        <begin position="1"/>
        <end position="192"/>
    </location>
</feature>
<dbReference type="PANTHER" id="PTHR16027:SF6">
    <property type="entry name" value="DILUTE DOMAIN-CONTAINING PROTEIN"/>
    <property type="match status" value="1"/>
</dbReference>